<dbReference type="AlphaFoldDB" id="A0A7I8XGS0"/>
<dbReference type="Pfam" id="PF00069">
    <property type="entry name" value="Pkinase"/>
    <property type="match status" value="1"/>
</dbReference>
<keyword evidence="5 10" id="KW-0547">Nucleotide-binding</keyword>
<dbReference type="EMBL" id="CAJFCV020000001">
    <property type="protein sequence ID" value="CAG9082062.1"/>
    <property type="molecule type" value="Genomic_DNA"/>
</dbReference>
<dbReference type="InterPro" id="IPR011009">
    <property type="entry name" value="Kinase-like_dom_sf"/>
</dbReference>
<organism evidence="13 14">
    <name type="scientific">Bursaphelenchus xylophilus</name>
    <name type="common">Pinewood nematode worm</name>
    <name type="synonym">Aphelenchoides xylophilus</name>
    <dbReference type="NCBI Taxonomy" id="6326"/>
    <lineage>
        <taxon>Eukaryota</taxon>
        <taxon>Metazoa</taxon>
        <taxon>Ecdysozoa</taxon>
        <taxon>Nematoda</taxon>
        <taxon>Chromadorea</taxon>
        <taxon>Rhabditida</taxon>
        <taxon>Tylenchina</taxon>
        <taxon>Tylenchomorpha</taxon>
        <taxon>Aphelenchoidea</taxon>
        <taxon>Aphelenchoididae</taxon>
        <taxon>Bursaphelenchus</taxon>
    </lineage>
</organism>
<keyword evidence="14" id="KW-1185">Reference proteome</keyword>
<gene>
    <name evidence="13" type="ORF">BXYJ_LOCUS815</name>
</gene>
<evidence type="ECO:0000256" key="1">
    <source>
        <dbReference type="ARBA" id="ARBA00008874"/>
    </source>
</evidence>
<dbReference type="InterPro" id="IPR008271">
    <property type="entry name" value="Ser/Thr_kinase_AS"/>
</dbReference>
<dbReference type="OrthoDB" id="248923at2759"/>
<feature type="domain" description="Protein kinase" evidence="12">
    <location>
        <begin position="51"/>
        <end position="347"/>
    </location>
</feature>
<evidence type="ECO:0000256" key="9">
    <source>
        <dbReference type="ARBA" id="ARBA00048679"/>
    </source>
</evidence>
<evidence type="ECO:0000256" key="3">
    <source>
        <dbReference type="ARBA" id="ARBA00022527"/>
    </source>
</evidence>
<comment type="caution">
    <text evidence="13">The sequence shown here is derived from an EMBL/GenBank/DDBJ whole genome shotgun (WGS) entry which is preliminary data.</text>
</comment>
<dbReference type="GO" id="GO:0004674">
    <property type="term" value="F:protein serine/threonine kinase activity"/>
    <property type="evidence" value="ECO:0007669"/>
    <property type="project" value="UniProtKB-KW"/>
</dbReference>
<dbReference type="InterPro" id="IPR017441">
    <property type="entry name" value="Protein_kinase_ATP_BS"/>
</dbReference>
<dbReference type="Gene3D" id="3.30.200.20">
    <property type="entry name" value="Phosphorylase Kinase, domain 1"/>
    <property type="match status" value="1"/>
</dbReference>
<evidence type="ECO:0000259" key="12">
    <source>
        <dbReference type="PROSITE" id="PS50011"/>
    </source>
</evidence>
<evidence type="ECO:0000256" key="4">
    <source>
        <dbReference type="ARBA" id="ARBA00022679"/>
    </source>
</evidence>
<accession>A0A7I8XGS0</accession>
<feature type="binding site" evidence="10">
    <location>
        <position position="80"/>
    </location>
    <ligand>
        <name>ATP</name>
        <dbReference type="ChEBI" id="CHEBI:30616"/>
    </ligand>
</feature>
<dbReference type="PANTHER" id="PTHR48012:SF10">
    <property type="entry name" value="FI20177P1"/>
    <property type="match status" value="1"/>
</dbReference>
<dbReference type="EMBL" id="CAJFDI010000001">
    <property type="protein sequence ID" value="CAD5208579.1"/>
    <property type="molecule type" value="Genomic_DNA"/>
</dbReference>
<dbReference type="PROSITE" id="PS00107">
    <property type="entry name" value="PROTEIN_KINASE_ATP"/>
    <property type="match status" value="1"/>
</dbReference>
<dbReference type="PROSITE" id="PS00108">
    <property type="entry name" value="PROTEIN_KINASE_ST"/>
    <property type="match status" value="1"/>
</dbReference>
<protein>
    <recommendedName>
        <fullName evidence="2">non-specific serine/threonine protein kinase</fullName>
        <ecNumber evidence="2">2.7.11.1</ecNumber>
    </recommendedName>
</protein>
<dbReference type="InterPro" id="IPR050629">
    <property type="entry name" value="STE20/SPS1-PAK"/>
</dbReference>
<evidence type="ECO:0000313" key="13">
    <source>
        <dbReference type="EMBL" id="CAD5208579.1"/>
    </source>
</evidence>
<evidence type="ECO:0000256" key="8">
    <source>
        <dbReference type="ARBA" id="ARBA00047899"/>
    </source>
</evidence>
<comment type="catalytic activity">
    <reaction evidence="9">
        <text>L-seryl-[protein] + ATP = O-phospho-L-seryl-[protein] + ADP + H(+)</text>
        <dbReference type="Rhea" id="RHEA:17989"/>
        <dbReference type="Rhea" id="RHEA-COMP:9863"/>
        <dbReference type="Rhea" id="RHEA-COMP:11604"/>
        <dbReference type="ChEBI" id="CHEBI:15378"/>
        <dbReference type="ChEBI" id="CHEBI:29999"/>
        <dbReference type="ChEBI" id="CHEBI:30616"/>
        <dbReference type="ChEBI" id="CHEBI:83421"/>
        <dbReference type="ChEBI" id="CHEBI:456216"/>
        <dbReference type="EC" id="2.7.11.1"/>
    </reaction>
</comment>
<dbReference type="EC" id="2.7.11.1" evidence="2"/>
<dbReference type="SUPFAM" id="SSF56112">
    <property type="entry name" value="Protein kinase-like (PK-like)"/>
    <property type="match status" value="1"/>
</dbReference>
<comment type="similarity">
    <text evidence="1">Belongs to the protein kinase superfamily. STE Ser/Thr protein kinase family. STE20 subfamily.</text>
</comment>
<evidence type="ECO:0000313" key="14">
    <source>
        <dbReference type="Proteomes" id="UP000659654"/>
    </source>
</evidence>
<dbReference type="PROSITE" id="PS50011">
    <property type="entry name" value="PROTEIN_KINASE_DOM"/>
    <property type="match status" value="1"/>
</dbReference>
<reference evidence="13" key="1">
    <citation type="submission" date="2020-09" db="EMBL/GenBank/DDBJ databases">
        <authorList>
            <person name="Kikuchi T."/>
        </authorList>
    </citation>
    <scope>NUCLEOTIDE SEQUENCE</scope>
    <source>
        <strain evidence="13">Ka4C1</strain>
    </source>
</reference>
<dbReference type="Gene3D" id="1.10.510.10">
    <property type="entry name" value="Transferase(Phosphotransferase) domain 1"/>
    <property type="match status" value="1"/>
</dbReference>
<dbReference type="InterPro" id="IPR000719">
    <property type="entry name" value="Prot_kinase_dom"/>
</dbReference>
<keyword evidence="6" id="KW-0418">Kinase</keyword>
<keyword evidence="3" id="KW-0723">Serine/threonine-protein kinase</keyword>
<keyword evidence="7 10" id="KW-0067">ATP-binding</keyword>
<sequence length="611" mass="69669">MGSRRKINEIDDSFEQFAASLREAADVDSQDQITSRGYESEEGWSCRLKDYVFEFILGTGAFGDVIKARNLAEKKDCAVKLLNYRVSSKRHILDEIKAMSRLSHPNLVGKYSVSVINRSTIFIVMPLLWNLRKLCEESRELRLNMARLYAMASITQLKPVSPVSENCAGQIVHQLLTGLDFMHKNRYIHRDLKSGNLLVSNKGTVKIGDFGLTKQFETGHFKLGEIKTPVGTSYYMAPEIALRFVKVSEKPYDIRAETWSIGAIMCELLLNCLPFAHYPAHAEGMVKTLKAATKEKHIIWELMFPPRIYEGIAMDLSPACRDFIDKCLVGDPAQRKTCSELLKNSWVKKFKGKKDVIQEELLDDEIKKGVIGKLKAMNGKFLAHNGGARRPLNVNMLFNPMGTRMYYLKFTVDATAVGRLERKVQQDCRACLLILTNNRLISTANYLYLCERIPELVEARAEIDFKNSYMVFPFSRKDDAIPDKENLTGQALIVVTYNNSEWDSVLSKCYPRLVKKYEKAMDCRRMRMKISQKEREENREDVIRYVESEEESDGDSGVASNHKTSSGLSSESSVEPEARRGKTNLLKRGRLALKAFFNKEKEESSEKQDDD</sequence>
<comment type="catalytic activity">
    <reaction evidence="8">
        <text>L-threonyl-[protein] + ATP = O-phospho-L-threonyl-[protein] + ADP + H(+)</text>
        <dbReference type="Rhea" id="RHEA:46608"/>
        <dbReference type="Rhea" id="RHEA-COMP:11060"/>
        <dbReference type="Rhea" id="RHEA-COMP:11605"/>
        <dbReference type="ChEBI" id="CHEBI:15378"/>
        <dbReference type="ChEBI" id="CHEBI:30013"/>
        <dbReference type="ChEBI" id="CHEBI:30616"/>
        <dbReference type="ChEBI" id="CHEBI:61977"/>
        <dbReference type="ChEBI" id="CHEBI:456216"/>
        <dbReference type="EC" id="2.7.11.1"/>
    </reaction>
</comment>
<dbReference type="GO" id="GO:0005524">
    <property type="term" value="F:ATP binding"/>
    <property type="evidence" value="ECO:0007669"/>
    <property type="project" value="UniProtKB-UniRule"/>
</dbReference>
<evidence type="ECO:0000256" key="7">
    <source>
        <dbReference type="ARBA" id="ARBA00022840"/>
    </source>
</evidence>
<feature type="region of interest" description="Disordered" evidence="11">
    <location>
        <begin position="547"/>
        <end position="586"/>
    </location>
</feature>
<evidence type="ECO:0000256" key="6">
    <source>
        <dbReference type="ARBA" id="ARBA00022777"/>
    </source>
</evidence>
<evidence type="ECO:0000256" key="2">
    <source>
        <dbReference type="ARBA" id="ARBA00012513"/>
    </source>
</evidence>
<dbReference type="GO" id="GO:0005737">
    <property type="term" value="C:cytoplasm"/>
    <property type="evidence" value="ECO:0007669"/>
    <property type="project" value="TreeGrafter"/>
</dbReference>
<name>A0A7I8XGS0_BURXY</name>
<dbReference type="Proteomes" id="UP000582659">
    <property type="component" value="Unassembled WGS sequence"/>
</dbReference>
<keyword evidence="4" id="KW-0808">Transferase</keyword>
<evidence type="ECO:0000256" key="11">
    <source>
        <dbReference type="SAM" id="MobiDB-lite"/>
    </source>
</evidence>
<dbReference type="PANTHER" id="PTHR48012">
    <property type="entry name" value="STERILE20-LIKE KINASE, ISOFORM B-RELATED"/>
    <property type="match status" value="1"/>
</dbReference>
<evidence type="ECO:0000256" key="5">
    <source>
        <dbReference type="ARBA" id="ARBA00022741"/>
    </source>
</evidence>
<proteinExistence type="inferred from homology"/>
<dbReference type="SMART" id="SM00220">
    <property type="entry name" value="S_TKc"/>
    <property type="match status" value="1"/>
</dbReference>
<dbReference type="Proteomes" id="UP000659654">
    <property type="component" value="Unassembled WGS sequence"/>
</dbReference>
<evidence type="ECO:0000256" key="10">
    <source>
        <dbReference type="PROSITE-ProRule" id="PRU10141"/>
    </source>
</evidence>